<reference evidence="1" key="1">
    <citation type="submission" date="2024-01" db="EMBL/GenBank/DDBJ databases">
        <title>First draft genome sequence data of TA4-1, the type strain of Gram-positive actinobacterium Streptomyces chiangmaiensis.</title>
        <authorList>
            <person name="Yasawong M."/>
            <person name="Nantapong N."/>
        </authorList>
    </citation>
    <scope>NUCLEOTIDE SEQUENCE</scope>
    <source>
        <strain evidence="1">TA4-1</strain>
    </source>
</reference>
<evidence type="ECO:0000313" key="1">
    <source>
        <dbReference type="EMBL" id="MED7824942.1"/>
    </source>
</evidence>
<sequence>MRLRSIRETPGLDDLEHFGRLGCVPLHDKEPWHPERVIERHALRVWIWDAVENFLPDTAWS</sequence>
<dbReference type="EMBL" id="JAYWVC010000089">
    <property type="protein sequence ID" value="MED7824942.1"/>
    <property type="molecule type" value="Genomic_DNA"/>
</dbReference>
<comment type="caution">
    <text evidence="1">The sequence shown here is derived from an EMBL/GenBank/DDBJ whole genome shotgun (WGS) entry which is preliminary data.</text>
</comment>
<accession>A0ABU7FLF5</accession>
<evidence type="ECO:0008006" key="3">
    <source>
        <dbReference type="Google" id="ProtNLM"/>
    </source>
</evidence>
<gene>
    <name evidence="1" type="ORF">VXC91_23855</name>
</gene>
<evidence type="ECO:0000313" key="2">
    <source>
        <dbReference type="Proteomes" id="UP001333996"/>
    </source>
</evidence>
<protein>
    <recommendedName>
        <fullName evidence="3">Transposase</fullName>
    </recommendedName>
</protein>
<proteinExistence type="predicted"/>
<organism evidence="1 2">
    <name type="scientific">Streptomyces chiangmaiensis</name>
    <dbReference type="NCBI Taxonomy" id="766497"/>
    <lineage>
        <taxon>Bacteria</taxon>
        <taxon>Bacillati</taxon>
        <taxon>Actinomycetota</taxon>
        <taxon>Actinomycetes</taxon>
        <taxon>Kitasatosporales</taxon>
        <taxon>Streptomycetaceae</taxon>
        <taxon>Streptomyces</taxon>
    </lineage>
</organism>
<keyword evidence="2" id="KW-1185">Reference proteome</keyword>
<dbReference type="RefSeq" id="WP_329509364.1">
    <property type="nucleotide sequence ID" value="NZ_BAAAYZ010000055.1"/>
</dbReference>
<dbReference type="Proteomes" id="UP001333996">
    <property type="component" value="Unassembled WGS sequence"/>
</dbReference>
<name>A0ABU7FLF5_9ACTN</name>